<dbReference type="NCBIfam" id="TIGR00364">
    <property type="entry name" value="7-cyano-7-deazaguanine synthase QueC"/>
    <property type="match status" value="1"/>
</dbReference>
<keyword evidence="3" id="KW-0479">Metal-binding</keyword>
<comment type="similarity">
    <text evidence="7">Belongs to the QueC family.</text>
</comment>
<reference evidence="10 11" key="1">
    <citation type="submission" date="2022-07" db="EMBL/GenBank/DDBJ databases">
        <title>Genome-wide signatures of adaptation to extreme environments.</title>
        <authorList>
            <person name="Cho C.H."/>
            <person name="Yoon H.S."/>
        </authorList>
    </citation>
    <scope>NUCLEOTIDE SEQUENCE [LARGE SCALE GENOMIC DNA]</scope>
    <source>
        <strain evidence="10 11">DBV 063 E5</strain>
    </source>
</reference>
<proteinExistence type="inferred from homology"/>
<dbReference type="Proteomes" id="UP001301350">
    <property type="component" value="Unassembled WGS sequence"/>
</dbReference>
<dbReference type="Gene3D" id="3.40.50.620">
    <property type="entry name" value="HUPs"/>
    <property type="match status" value="1"/>
</dbReference>
<evidence type="ECO:0000313" key="10">
    <source>
        <dbReference type="EMBL" id="KAK4535252.1"/>
    </source>
</evidence>
<gene>
    <name evidence="10" type="ORF">CDCA_CDCA04G1277</name>
</gene>
<dbReference type="HAMAP" id="MF_01633">
    <property type="entry name" value="QueC"/>
    <property type="match status" value="1"/>
</dbReference>
<evidence type="ECO:0000256" key="3">
    <source>
        <dbReference type="ARBA" id="ARBA00022723"/>
    </source>
</evidence>
<evidence type="ECO:0000256" key="4">
    <source>
        <dbReference type="ARBA" id="ARBA00022741"/>
    </source>
</evidence>
<dbReference type="Pfam" id="PF06508">
    <property type="entry name" value="QueC"/>
    <property type="match status" value="1"/>
</dbReference>
<keyword evidence="4" id="KW-0547">Nucleotide-binding</keyword>
<dbReference type="CDD" id="cd01995">
    <property type="entry name" value="QueC-like"/>
    <property type="match status" value="1"/>
</dbReference>
<name>A0AAV9ISL9_CYACA</name>
<organism evidence="10 11">
    <name type="scientific">Cyanidium caldarium</name>
    <name type="common">Red alga</name>
    <dbReference type="NCBI Taxonomy" id="2771"/>
    <lineage>
        <taxon>Eukaryota</taxon>
        <taxon>Rhodophyta</taxon>
        <taxon>Bangiophyceae</taxon>
        <taxon>Cyanidiales</taxon>
        <taxon>Cyanidiaceae</taxon>
        <taxon>Cyanidium</taxon>
    </lineage>
</organism>
<evidence type="ECO:0000256" key="2">
    <source>
        <dbReference type="ARBA" id="ARBA00022598"/>
    </source>
</evidence>
<dbReference type="SUPFAM" id="SSF52402">
    <property type="entry name" value="Adenine nucleotide alpha hydrolases-like"/>
    <property type="match status" value="1"/>
</dbReference>
<evidence type="ECO:0000256" key="8">
    <source>
        <dbReference type="ARBA" id="ARBA00039149"/>
    </source>
</evidence>
<dbReference type="EC" id="6.3.4.20" evidence="8"/>
<dbReference type="PANTHER" id="PTHR42914:SF1">
    <property type="entry name" value="7-CYANO-7-DEAZAGUANINE SYNTHASE"/>
    <property type="match status" value="1"/>
</dbReference>
<accession>A0AAV9ISL9</accession>
<evidence type="ECO:0000256" key="7">
    <source>
        <dbReference type="ARBA" id="ARBA00037993"/>
    </source>
</evidence>
<comment type="pathway">
    <text evidence="1">Purine metabolism; 7-cyano-7-deazaguanine biosynthesis.</text>
</comment>
<evidence type="ECO:0000256" key="6">
    <source>
        <dbReference type="ARBA" id="ARBA00022840"/>
    </source>
</evidence>
<dbReference type="InterPro" id="IPR014729">
    <property type="entry name" value="Rossmann-like_a/b/a_fold"/>
</dbReference>
<keyword evidence="2" id="KW-0436">Ligase</keyword>
<evidence type="ECO:0000256" key="5">
    <source>
        <dbReference type="ARBA" id="ARBA00022833"/>
    </source>
</evidence>
<keyword evidence="5" id="KW-0862">Zinc</keyword>
<comment type="caution">
    <text evidence="10">The sequence shown here is derived from an EMBL/GenBank/DDBJ whole genome shotgun (WGS) entry which is preliminary data.</text>
</comment>
<evidence type="ECO:0000256" key="1">
    <source>
        <dbReference type="ARBA" id="ARBA00005061"/>
    </source>
</evidence>
<dbReference type="AlphaFoldDB" id="A0AAV9ISL9"/>
<evidence type="ECO:0000256" key="9">
    <source>
        <dbReference type="ARBA" id="ARBA00047890"/>
    </source>
</evidence>
<keyword evidence="6" id="KW-0067">ATP-binding</keyword>
<dbReference type="InterPro" id="IPR018317">
    <property type="entry name" value="QueC"/>
</dbReference>
<keyword evidence="11" id="KW-1185">Reference proteome</keyword>
<dbReference type="GO" id="GO:0046872">
    <property type="term" value="F:metal ion binding"/>
    <property type="evidence" value="ECO:0007669"/>
    <property type="project" value="UniProtKB-KW"/>
</dbReference>
<evidence type="ECO:0000313" key="11">
    <source>
        <dbReference type="Proteomes" id="UP001301350"/>
    </source>
</evidence>
<protein>
    <recommendedName>
        <fullName evidence="8">7-cyano-7-deazaguanine synthase</fullName>
        <ecNumber evidence="8">6.3.4.20</ecNumber>
    </recommendedName>
</protein>
<sequence length="280" mass="30728">MLLRRLSRAGHLHPSLQRLLPRCYARVQADPAHRDAVVLLSGGLDSATALAVARRDGYRCHALTFEYGQRHAYELEAARRVAEALQVHRHAVMRLGALGALGGSALTSVDLQVPKAERTDEPVTATAIPSTYVPARNTIFLSYALAYAEVHGAYDIFIGANAVDYSGYPDCRPEYFAAFERLAQLATKAGVERQANDGQPAFRIHTPLLRLRKEEIIARGVTLGVDYSLTHSCYDPLPPDGAPCQRCDACRLRQAAFRKLGRHDPLLDKHAALLSAQPGR</sequence>
<dbReference type="PANTHER" id="PTHR42914">
    <property type="entry name" value="7-CYANO-7-DEAZAGUANINE SYNTHASE"/>
    <property type="match status" value="1"/>
</dbReference>
<dbReference type="GO" id="GO:0016874">
    <property type="term" value="F:ligase activity"/>
    <property type="evidence" value="ECO:0007669"/>
    <property type="project" value="UniProtKB-KW"/>
</dbReference>
<comment type="catalytic activity">
    <reaction evidence="9">
        <text>7-carboxy-7-carbaguanine + NH4(+) + 2 ATP = 7-cyano-7-carbaguanine + 2 AMP + 2 diphosphate + 2 H(+)</text>
        <dbReference type="Rhea" id="RHEA:27982"/>
        <dbReference type="ChEBI" id="CHEBI:15378"/>
        <dbReference type="ChEBI" id="CHEBI:28938"/>
        <dbReference type="ChEBI" id="CHEBI:30616"/>
        <dbReference type="ChEBI" id="CHEBI:33019"/>
        <dbReference type="ChEBI" id="CHEBI:45075"/>
        <dbReference type="ChEBI" id="CHEBI:61036"/>
        <dbReference type="ChEBI" id="CHEBI:456215"/>
        <dbReference type="EC" id="6.3.4.20"/>
    </reaction>
</comment>
<dbReference type="GO" id="GO:0005524">
    <property type="term" value="F:ATP binding"/>
    <property type="evidence" value="ECO:0007669"/>
    <property type="project" value="UniProtKB-KW"/>
</dbReference>
<dbReference type="EMBL" id="JANCYW010000004">
    <property type="protein sequence ID" value="KAK4535252.1"/>
    <property type="molecule type" value="Genomic_DNA"/>
</dbReference>